<dbReference type="Gene3D" id="3.30.70.270">
    <property type="match status" value="1"/>
</dbReference>
<dbReference type="GO" id="GO:0003824">
    <property type="term" value="F:catalytic activity"/>
    <property type="evidence" value="ECO:0007669"/>
    <property type="project" value="InterPro"/>
</dbReference>
<dbReference type="InterPro" id="IPR005135">
    <property type="entry name" value="Endo/exonuclease/phosphatase"/>
</dbReference>
<dbReference type="CDD" id="cd01650">
    <property type="entry name" value="RT_nLTR_like"/>
    <property type="match status" value="1"/>
</dbReference>
<reference evidence="2" key="1">
    <citation type="submission" date="2021-05" db="EMBL/GenBank/DDBJ databases">
        <authorList>
            <person name="Alioto T."/>
            <person name="Alioto T."/>
            <person name="Gomez Garrido J."/>
        </authorList>
    </citation>
    <scope>NUCLEOTIDE SEQUENCE</scope>
</reference>
<name>A0A8D8Z367_9HEMI</name>
<dbReference type="CDD" id="cd09076">
    <property type="entry name" value="L1-EN"/>
    <property type="match status" value="1"/>
</dbReference>
<dbReference type="SUPFAM" id="SSF56672">
    <property type="entry name" value="DNA/RNA polymerases"/>
    <property type="match status" value="1"/>
</dbReference>
<feature type="domain" description="Reverse transcriptase" evidence="1">
    <location>
        <begin position="569"/>
        <end position="843"/>
    </location>
</feature>
<dbReference type="SUPFAM" id="SSF56219">
    <property type="entry name" value="DNase I-like"/>
    <property type="match status" value="1"/>
</dbReference>
<proteinExistence type="predicted"/>
<evidence type="ECO:0000259" key="1">
    <source>
        <dbReference type="PROSITE" id="PS50878"/>
    </source>
</evidence>
<dbReference type="PROSITE" id="PS50878">
    <property type="entry name" value="RT_POL"/>
    <property type="match status" value="1"/>
</dbReference>
<evidence type="ECO:0000313" key="2">
    <source>
        <dbReference type="EMBL" id="CAG6739922.1"/>
    </source>
</evidence>
<dbReference type="GO" id="GO:0071897">
    <property type="term" value="P:DNA biosynthetic process"/>
    <property type="evidence" value="ECO:0007669"/>
    <property type="project" value="UniProtKB-ARBA"/>
</dbReference>
<dbReference type="PANTHER" id="PTHR47027">
    <property type="entry name" value="REVERSE TRANSCRIPTASE DOMAIN-CONTAINING PROTEIN"/>
    <property type="match status" value="1"/>
</dbReference>
<dbReference type="InterPro" id="IPR043502">
    <property type="entry name" value="DNA/RNA_pol_sf"/>
</dbReference>
<dbReference type="EMBL" id="HBUF01416165">
    <property type="protein sequence ID" value="CAG6739922.1"/>
    <property type="molecule type" value="Transcribed_RNA"/>
</dbReference>
<dbReference type="InterPro" id="IPR036691">
    <property type="entry name" value="Endo/exonu/phosph_ase_sf"/>
</dbReference>
<accession>A0A8D8Z367</accession>
<dbReference type="AlphaFoldDB" id="A0A8D8Z367"/>
<dbReference type="PANTHER" id="PTHR47027:SF8">
    <property type="entry name" value="RIBONUCLEASE H"/>
    <property type="match status" value="1"/>
</dbReference>
<organism evidence="2">
    <name type="scientific">Cacopsylla melanoneura</name>
    <dbReference type="NCBI Taxonomy" id="428564"/>
    <lineage>
        <taxon>Eukaryota</taxon>
        <taxon>Metazoa</taxon>
        <taxon>Ecdysozoa</taxon>
        <taxon>Arthropoda</taxon>
        <taxon>Hexapoda</taxon>
        <taxon>Insecta</taxon>
        <taxon>Pterygota</taxon>
        <taxon>Neoptera</taxon>
        <taxon>Paraneoptera</taxon>
        <taxon>Hemiptera</taxon>
        <taxon>Sternorrhyncha</taxon>
        <taxon>Psylloidea</taxon>
        <taxon>Psyllidae</taxon>
        <taxon>Psyllinae</taxon>
        <taxon>Cacopsylla</taxon>
    </lineage>
</organism>
<dbReference type="Gene3D" id="3.60.10.10">
    <property type="entry name" value="Endonuclease/exonuclease/phosphatase"/>
    <property type="match status" value="1"/>
</dbReference>
<dbReference type="InterPro" id="IPR043128">
    <property type="entry name" value="Rev_trsase/Diguanyl_cyclase"/>
</dbReference>
<sequence>MTRNPNTMAVSPGHLLNEATVRRIPPLVNERSVNNVDHVDDVDNVNIVDKVQRNGIVRSKEKLKVMNHKKRIATWNVRSLNQDGKLQNVNAERKRMNIDILGLCEVRWTGSGCTRMEDADLYYSGLDVYHYAGVGVMIDKSIRDCVLEFVPLSERAMLLRLQTNYRPMNIIQVYAPTADKDDDVIELLYDQVETLLKLTKKGEITIISGDWNAKVGCGEHARVVGKFGLGDRNDRGDRLIQFCCENNLFMSNTFFQLPARRLYTWTSPSGEYRNQIDFILVPQSFRKDLKSACAYPGADVNSDHNPVVITLKMGFRKTKKNPPTRRIDVRKLIDPVIRENVKTEMCNALEIFQDQDTLDLVWESWKKTQHSIQKNTIGYITRAKNKDWMTEEILKLMDERRKLKGNVDMYRVKDRIIRQKIRETRENWLKEKCEEIELLQRKHDSFNLHKKVKEFTNKKRTITPEGLKDKDGVIILEKEKRIERWKEYVTDLFEDLRPDMDTVINNSSPSHSSSQSDDRYVIQKSDVVYAMKNMKNGKAVGPDEMHGEVIKQLKDNEPALSFLVNFFNSILSSGSLPSDWLKSTFIILPKKKNANVCGDYRTISLMSHILKMFLKILHSRIYNKCEENSGMYQFGFRRGYGTREAICSLNILAQRCRDINRKLYCCFIDYSKAFDCVKHSKMMEILENLGIEWEVRRIIGTLYWNQSAVVRAENCESDDISIQCGVRQGCILSPILFNVYAETIFKLAIQDQDGFKIGNSRISNIRYADDTVLIAENISQLQDILNRVTETSRSYGLEINISKTKWLVVHRDGDKSTLAREKLLINSQDVERVSKFKYLGTWFNDNTDQSVEIRPRIEQARQIFMNMKHLMTRRDISLQLRMRLVRCYVWSVLLYGMESWILTQALEKKIEALEMYIYRRILKISYLDHVTNVEVLRRMSKRTELLHIIKSKKLEYYGHMNRHPDKYHLFQLVLKGQIEGRRGRGRRRLSWEADLRRWYNINTIELRDSTTNKDSIQMMIAQLRSEMA</sequence>
<dbReference type="Pfam" id="PF00078">
    <property type="entry name" value="RVT_1"/>
    <property type="match status" value="1"/>
</dbReference>
<dbReference type="Pfam" id="PF03372">
    <property type="entry name" value="Exo_endo_phos"/>
    <property type="match status" value="1"/>
</dbReference>
<protein>
    <submittedName>
        <fullName evidence="2">Craniofacial development protein 2</fullName>
    </submittedName>
</protein>
<dbReference type="InterPro" id="IPR000477">
    <property type="entry name" value="RT_dom"/>
</dbReference>